<keyword evidence="2" id="KW-1185">Reference proteome</keyword>
<evidence type="ECO:0000313" key="2">
    <source>
        <dbReference type="Proteomes" id="UP001497497"/>
    </source>
</evidence>
<dbReference type="SUPFAM" id="SSF48452">
    <property type="entry name" value="TPR-like"/>
    <property type="match status" value="1"/>
</dbReference>
<protein>
    <submittedName>
        <fullName evidence="1">Uncharacterized protein</fullName>
    </submittedName>
</protein>
<feature type="non-terminal residue" evidence="1">
    <location>
        <position position="192"/>
    </location>
</feature>
<sequence length="192" mass="22093">MCDRKREVDKAVASILARNKTQTQKRLQGFKIAKLYIDVGEFSKAQRSLTDYLIERSNEPLAHELMGEIYEAVGQPAEALDSFKRAYDYGGSRFQKLVKKIGDLYCEIGTDIQTLKFWLEQCDRFFPKSSTAVRIKARINNYTEARENQSTNDQVMDDLSLHIKLLDDLTDKGRWDKACEAAVTCNFETKFV</sequence>
<accession>A0AAV2IP84</accession>
<dbReference type="InterPro" id="IPR011990">
    <property type="entry name" value="TPR-like_helical_dom_sf"/>
</dbReference>
<dbReference type="Gene3D" id="1.25.40.10">
    <property type="entry name" value="Tetratricopeptide repeat domain"/>
    <property type="match status" value="1"/>
</dbReference>
<organism evidence="1 2">
    <name type="scientific">Lymnaea stagnalis</name>
    <name type="common">Great pond snail</name>
    <name type="synonym">Helix stagnalis</name>
    <dbReference type="NCBI Taxonomy" id="6523"/>
    <lineage>
        <taxon>Eukaryota</taxon>
        <taxon>Metazoa</taxon>
        <taxon>Spiralia</taxon>
        <taxon>Lophotrochozoa</taxon>
        <taxon>Mollusca</taxon>
        <taxon>Gastropoda</taxon>
        <taxon>Heterobranchia</taxon>
        <taxon>Euthyneura</taxon>
        <taxon>Panpulmonata</taxon>
        <taxon>Hygrophila</taxon>
        <taxon>Lymnaeoidea</taxon>
        <taxon>Lymnaeidae</taxon>
        <taxon>Lymnaea</taxon>
    </lineage>
</organism>
<dbReference type="Proteomes" id="UP001497497">
    <property type="component" value="Unassembled WGS sequence"/>
</dbReference>
<reference evidence="1 2" key="1">
    <citation type="submission" date="2024-04" db="EMBL/GenBank/DDBJ databases">
        <authorList>
            <consortium name="Genoscope - CEA"/>
            <person name="William W."/>
        </authorList>
    </citation>
    <scope>NUCLEOTIDE SEQUENCE [LARGE SCALE GENOMIC DNA]</scope>
</reference>
<dbReference type="EMBL" id="CAXITT010000851">
    <property type="protein sequence ID" value="CAL1546754.1"/>
    <property type="molecule type" value="Genomic_DNA"/>
</dbReference>
<gene>
    <name evidence="1" type="ORF">GSLYS_00020131001</name>
</gene>
<evidence type="ECO:0000313" key="1">
    <source>
        <dbReference type="EMBL" id="CAL1546754.1"/>
    </source>
</evidence>
<dbReference type="AlphaFoldDB" id="A0AAV2IP84"/>
<comment type="caution">
    <text evidence="1">The sequence shown here is derived from an EMBL/GenBank/DDBJ whole genome shotgun (WGS) entry which is preliminary data.</text>
</comment>
<proteinExistence type="predicted"/>
<name>A0AAV2IP84_LYMST</name>